<dbReference type="PROSITE" id="PS00455">
    <property type="entry name" value="AMP_BINDING"/>
    <property type="match status" value="1"/>
</dbReference>
<dbReference type="NCBIfam" id="TIGR01733">
    <property type="entry name" value="AA-adenyl-dom"/>
    <property type="match status" value="1"/>
</dbReference>
<dbReference type="AlphaFoldDB" id="A0A223RXE3"/>
<name>A0A223RXE3_9ACTN</name>
<feature type="domain" description="Carrier" evidence="4">
    <location>
        <begin position="538"/>
        <end position="613"/>
    </location>
</feature>
<dbReference type="KEGG" id="aey:CDG81_21510"/>
<evidence type="ECO:0000256" key="2">
    <source>
        <dbReference type="ARBA" id="ARBA00022553"/>
    </source>
</evidence>
<dbReference type="SUPFAM" id="SSF56801">
    <property type="entry name" value="Acetyl-CoA synthetase-like"/>
    <property type="match status" value="1"/>
</dbReference>
<evidence type="ECO:0000313" key="5">
    <source>
        <dbReference type="EMBL" id="ASU80419.1"/>
    </source>
</evidence>
<dbReference type="GO" id="GO:0044550">
    <property type="term" value="P:secondary metabolite biosynthetic process"/>
    <property type="evidence" value="ECO:0007669"/>
    <property type="project" value="TreeGrafter"/>
</dbReference>
<dbReference type="EMBL" id="CP022752">
    <property type="protein sequence ID" value="ASU80419.1"/>
    <property type="molecule type" value="Genomic_DNA"/>
</dbReference>
<dbReference type="InterPro" id="IPR000873">
    <property type="entry name" value="AMP-dep_synth/lig_dom"/>
</dbReference>
<keyword evidence="2" id="KW-0597">Phosphoprotein</keyword>
<dbReference type="Gene3D" id="1.10.1200.10">
    <property type="entry name" value="ACP-like"/>
    <property type="match status" value="1"/>
</dbReference>
<dbReference type="InterPro" id="IPR020806">
    <property type="entry name" value="PKS_PP-bd"/>
</dbReference>
<dbReference type="SUPFAM" id="SSF47336">
    <property type="entry name" value="ACP-like"/>
    <property type="match status" value="1"/>
</dbReference>
<dbReference type="RefSeq" id="WP_052427762.1">
    <property type="nucleotide sequence ID" value="NZ_CP022752.1"/>
</dbReference>
<dbReference type="InterPro" id="IPR009081">
    <property type="entry name" value="PP-bd_ACP"/>
</dbReference>
<evidence type="ECO:0000259" key="4">
    <source>
        <dbReference type="PROSITE" id="PS50075"/>
    </source>
</evidence>
<dbReference type="Pfam" id="PF00501">
    <property type="entry name" value="AMP-binding"/>
    <property type="match status" value="1"/>
</dbReference>
<accession>A0A223RXE3</accession>
<evidence type="ECO:0000256" key="3">
    <source>
        <dbReference type="SAM" id="MobiDB-lite"/>
    </source>
</evidence>
<dbReference type="CDD" id="cd05930">
    <property type="entry name" value="A_NRPS"/>
    <property type="match status" value="1"/>
</dbReference>
<proteinExistence type="predicted"/>
<dbReference type="InterPro" id="IPR042099">
    <property type="entry name" value="ANL_N_sf"/>
</dbReference>
<dbReference type="Proteomes" id="UP000215043">
    <property type="component" value="Chromosome"/>
</dbReference>
<dbReference type="Pfam" id="PF00550">
    <property type="entry name" value="PP-binding"/>
    <property type="match status" value="1"/>
</dbReference>
<dbReference type="Gene3D" id="3.40.50.12780">
    <property type="entry name" value="N-terminal domain of ligase-like"/>
    <property type="match status" value="1"/>
</dbReference>
<dbReference type="InterPro" id="IPR045851">
    <property type="entry name" value="AMP-bd_C_sf"/>
</dbReference>
<sequence length="620" mass="67599">MNNTASGEIEMDSSEEAALGSGSVSLFHTIAERASRFPEAVAVQTDERVITYRELMSTTERIARLLRTNDVGPDVLVGVSMRRCPELVSSLLAVVRSGGGYVPLDPSYPDSRIRGMIDDARPAVLLVGPGGVSPGELDMPEEEAPTVVDVTAPADVTEFDGYEEPSSGDALYVMYTSGSTGSPKGVVNTRGAVTELLRRMSRRFPLDTESRVLLKTPFGFDVSAWEIFWPLMSGARLVLAHPEGQHDPAHLVRKIREHGVTDAIFVPTQLTAFLDEQDDTRCPTLRRVFLVGEDLAPELLRRCHEALPGASVINAYGPTEAAIVTIDHTCRESDASGRRVPVGRPVARTEAHVLDAATLRPVPRGTEGELFLAGPQLARGYLHRPAMTAERFLPNPHGPPGSRLYRTGDLARVREDGTIEFLGRDDRQVKVRGNRVELGDVEASLRRLPMVGDAEAAVRTDPADGTNTLVAWVTAASGEATTATAIRGALLELVPRYMVPSHLVVLDAFPMLPNGKLDRSELPEPFGGTASSEATAESAPEHHERTVMRVWGELLEVSEIGRDDGFFELGGNSMLLLRIRTRLQQQGYQGIRLLDLLEHPTPRGLAEFLRGRDQRQDAEL</sequence>
<organism evidence="5 6">
    <name type="scientific">Actinopolyspora erythraea</name>
    <dbReference type="NCBI Taxonomy" id="414996"/>
    <lineage>
        <taxon>Bacteria</taxon>
        <taxon>Bacillati</taxon>
        <taxon>Actinomycetota</taxon>
        <taxon>Actinomycetes</taxon>
        <taxon>Actinopolysporales</taxon>
        <taxon>Actinopolysporaceae</taxon>
        <taxon>Actinopolyspora</taxon>
    </lineage>
</organism>
<dbReference type="PANTHER" id="PTHR45527:SF1">
    <property type="entry name" value="FATTY ACID SYNTHASE"/>
    <property type="match status" value="1"/>
</dbReference>
<dbReference type="PANTHER" id="PTHR45527">
    <property type="entry name" value="NONRIBOSOMAL PEPTIDE SYNTHETASE"/>
    <property type="match status" value="1"/>
</dbReference>
<dbReference type="InterPro" id="IPR036736">
    <property type="entry name" value="ACP-like_sf"/>
</dbReference>
<protein>
    <recommendedName>
        <fullName evidence="4">Carrier domain-containing protein</fullName>
    </recommendedName>
</protein>
<dbReference type="PROSITE" id="PS00012">
    <property type="entry name" value="PHOSPHOPANTETHEINE"/>
    <property type="match status" value="1"/>
</dbReference>
<gene>
    <name evidence="5" type="ORF">CDG81_21510</name>
</gene>
<feature type="region of interest" description="Disordered" evidence="3">
    <location>
        <begin position="520"/>
        <end position="543"/>
    </location>
</feature>
<dbReference type="OrthoDB" id="2472181at2"/>
<keyword evidence="1" id="KW-0596">Phosphopantetheine</keyword>
<dbReference type="Gene3D" id="3.30.300.30">
    <property type="match status" value="1"/>
</dbReference>
<dbReference type="InterPro" id="IPR006162">
    <property type="entry name" value="Ppantetheine_attach_site"/>
</dbReference>
<dbReference type="GO" id="GO:0005737">
    <property type="term" value="C:cytoplasm"/>
    <property type="evidence" value="ECO:0007669"/>
    <property type="project" value="TreeGrafter"/>
</dbReference>
<feature type="compositionally biased region" description="Low complexity" evidence="3">
    <location>
        <begin position="529"/>
        <end position="538"/>
    </location>
</feature>
<dbReference type="SMART" id="SM00823">
    <property type="entry name" value="PKS_PP"/>
    <property type="match status" value="1"/>
</dbReference>
<dbReference type="PROSITE" id="PS50075">
    <property type="entry name" value="CARRIER"/>
    <property type="match status" value="1"/>
</dbReference>
<dbReference type="InterPro" id="IPR010071">
    <property type="entry name" value="AA_adenyl_dom"/>
</dbReference>
<dbReference type="InterPro" id="IPR020845">
    <property type="entry name" value="AMP-binding_CS"/>
</dbReference>
<evidence type="ECO:0000313" key="6">
    <source>
        <dbReference type="Proteomes" id="UP000215043"/>
    </source>
</evidence>
<dbReference type="FunFam" id="3.40.50.12780:FF:000012">
    <property type="entry name" value="Non-ribosomal peptide synthetase"/>
    <property type="match status" value="1"/>
</dbReference>
<reference evidence="5 6" key="1">
    <citation type="submission" date="2017-08" db="EMBL/GenBank/DDBJ databases">
        <title>The complete genome sequence of moderately halophilic actinomycete Actinopolyspora erythraea YIM 90600, the producer of novel erythromycin, novel actinopolysporins A-C and tubercidin.</title>
        <authorList>
            <person name="Yin M."/>
            <person name="Tang S."/>
        </authorList>
    </citation>
    <scope>NUCLEOTIDE SEQUENCE [LARGE SCALE GENOMIC DNA]</scope>
    <source>
        <strain evidence="5 6">YIM 90600</strain>
    </source>
</reference>
<evidence type="ECO:0000256" key="1">
    <source>
        <dbReference type="ARBA" id="ARBA00022450"/>
    </source>
</evidence>
<dbReference type="GO" id="GO:0031177">
    <property type="term" value="F:phosphopantetheine binding"/>
    <property type="evidence" value="ECO:0007669"/>
    <property type="project" value="InterPro"/>
</dbReference>
<dbReference type="GO" id="GO:0043041">
    <property type="term" value="P:amino acid activation for nonribosomal peptide biosynthetic process"/>
    <property type="evidence" value="ECO:0007669"/>
    <property type="project" value="TreeGrafter"/>
</dbReference>